<accession>A0AAJ7SW33</accession>
<dbReference type="Pfam" id="PF00083">
    <property type="entry name" value="Sugar_tr"/>
    <property type="match status" value="1"/>
</dbReference>
<feature type="transmembrane region" description="Helical" evidence="6">
    <location>
        <begin position="199"/>
        <end position="220"/>
    </location>
</feature>
<evidence type="ECO:0000256" key="5">
    <source>
        <dbReference type="RuleBase" id="RU003346"/>
    </source>
</evidence>
<feature type="transmembrane region" description="Helical" evidence="6">
    <location>
        <begin position="110"/>
        <end position="130"/>
    </location>
</feature>
<feature type="transmembrane region" description="Helical" evidence="6">
    <location>
        <begin position="319"/>
        <end position="343"/>
    </location>
</feature>
<dbReference type="CDD" id="cd17432">
    <property type="entry name" value="MFS_GLUT_Class2"/>
    <property type="match status" value="1"/>
</dbReference>
<dbReference type="SUPFAM" id="SSF103473">
    <property type="entry name" value="MFS general substrate transporter"/>
    <property type="match status" value="1"/>
</dbReference>
<dbReference type="NCBIfam" id="TIGR00879">
    <property type="entry name" value="SP"/>
    <property type="match status" value="1"/>
</dbReference>
<feature type="domain" description="Major facilitator superfamily (MFS) profile" evidence="7">
    <location>
        <begin position="28"/>
        <end position="471"/>
    </location>
</feature>
<protein>
    <submittedName>
        <fullName evidence="9">Solute carrier family 2, facilitated glucose transporter member 9 isoform X2</fullName>
    </submittedName>
</protein>
<dbReference type="Gene3D" id="1.20.1250.20">
    <property type="entry name" value="MFS general substrate transporter like domains"/>
    <property type="match status" value="1"/>
</dbReference>
<gene>
    <name evidence="9" type="primary">SLC2A9</name>
</gene>
<evidence type="ECO:0000313" key="8">
    <source>
        <dbReference type="Proteomes" id="UP001318040"/>
    </source>
</evidence>
<feature type="transmembrane region" description="Helical" evidence="6">
    <location>
        <begin position="446"/>
        <end position="467"/>
    </location>
</feature>
<dbReference type="CTD" id="56606"/>
<evidence type="ECO:0000256" key="4">
    <source>
        <dbReference type="ARBA" id="ARBA00023136"/>
    </source>
</evidence>
<dbReference type="PRINTS" id="PR00171">
    <property type="entry name" value="SUGRTRNSPORT"/>
</dbReference>
<comment type="similarity">
    <text evidence="5">Belongs to the major facilitator superfamily. Sugar transporter (TC 2.A.1.1) family.</text>
</comment>
<sequence length="520" mass="57070">MEDTDQENIVVETPSKTKGFSRVLVLSSLSAAFGSSFIYGYNLSVVNGPSDYIKDFFNTTWVDRWSTSLSDNSVTLLWSFTIAIMSIGGLVGALIMRFMVQRFGRKGTLLLNNALAILAALLMSLCFLAGSWEMLFLGRFVVGIDAGISLSVLPMYLAEISPKNLRGSTGQVSAIFICLGVFTGQVLNLKEVLGQESHWSILFGILVVPPLVQLATLPFMPESPRYLLLERQDVKAAEKALQRLLGRQDVQREMVEIQAEGIAQAHISVMSLWGLLRERAVRWQVITVAITMACYQLCGVNAIWFYASSIFRQAGIDPAITPYIIISTGGTEVLAALLSGLAIEKLGRRSLLIVGFGAMAVIFGVLTVALNLQDSYHWMSYLSIACVLAVIASFCIGPGGIPFVLTGELFEQSYRPAAFTIAGIVSWLSNFILSLVFPFIQTALDAYSFLVFAAVCLGAAIFLYFVLPETKKRTFMEISRSFDKLNKVQASILALEKRESVNVVSAEFKTIQSQNLVTHM</sequence>
<feature type="transmembrane region" description="Helical" evidence="6">
    <location>
        <begin position="417"/>
        <end position="440"/>
    </location>
</feature>
<dbReference type="FunFam" id="1.20.1250.20:FF:000029">
    <property type="entry name" value="solute carrier family 2, facilitated glucose transporter member 4"/>
    <property type="match status" value="1"/>
</dbReference>
<dbReference type="InterPro" id="IPR003663">
    <property type="entry name" value="Sugar/inositol_transpt"/>
</dbReference>
<dbReference type="PANTHER" id="PTHR23503">
    <property type="entry name" value="SOLUTE CARRIER FAMILY 2"/>
    <property type="match status" value="1"/>
</dbReference>
<dbReference type="GO" id="GO:0070837">
    <property type="term" value="P:dehydroascorbic acid transport"/>
    <property type="evidence" value="ECO:0007669"/>
    <property type="project" value="TreeGrafter"/>
</dbReference>
<dbReference type="AlphaFoldDB" id="A0AAJ7SW33"/>
<dbReference type="PROSITE" id="PS50850">
    <property type="entry name" value="MFS"/>
    <property type="match status" value="1"/>
</dbReference>
<feature type="transmembrane region" description="Helical" evidence="6">
    <location>
        <begin position="350"/>
        <end position="372"/>
    </location>
</feature>
<dbReference type="GO" id="GO:0046323">
    <property type="term" value="P:D-glucose import"/>
    <property type="evidence" value="ECO:0007669"/>
    <property type="project" value="TreeGrafter"/>
</dbReference>
<dbReference type="InterPro" id="IPR036259">
    <property type="entry name" value="MFS_trans_sf"/>
</dbReference>
<keyword evidence="2 6" id="KW-0812">Transmembrane</keyword>
<feature type="transmembrane region" description="Helical" evidence="6">
    <location>
        <begin position="76"/>
        <end position="98"/>
    </location>
</feature>
<dbReference type="GO" id="GO:0005886">
    <property type="term" value="C:plasma membrane"/>
    <property type="evidence" value="ECO:0007669"/>
    <property type="project" value="TreeGrafter"/>
</dbReference>
<dbReference type="PANTHER" id="PTHR23503:SF35">
    <property type="entry name" value="SOLUTE CARRIER FAMILY 2, FACILITATED GLUCOSE TRANSPORTER MEMBER 9"/>
    <property type="match status" value="1"/>
</dbReference>
<keyword evidence="4 6" id="KW-0472">Membrane</keyword>
<dbReference type="RefSeq" id="XP_032806559.1">
    <property type="nucleotide sequence ID" value="XM_032950668.1"/>
</dbReference>
<dbReference type="InterPro" id="IPR045263">
    <property type="entry name" value="GLUT"/>
</dbReference>
<evidence type="ECO:0000256" key="3">
    <source>
        <dbReference type="ARBA" id="ARBA00022989"/>
    </source>
</evidence>
<evidence type="ECO:0000259" key="7">
    <source>
        <dbReference type="PROSITE" id="PS50850"/>
    </source>
</evidence>
<proteinExistence type="inferred from homology"/>
<keyword evidence="5" id="KW-0813">Transport</keyword>
<dbReference type="GO" id="GO:0055056">
    <property type="term" value="F:D-glucose transmembrane transporter activity"/>
    <property type="evidence" value="ECO:0007669"/>
    <property type="project" value="TreeGrafter"/>
</dbReference>
<feature type="transmembrane region" description="Helical" evidence="6">
    <location>
        <begin position="378"/>
        <end position="405"/>
    </location>
</feature>
<feature type="transmembrane region" description="Helical" evidence="6">
    <location>
        <begin position="285"/>
        <end position="307"/>
    </location>
</feature>
<dbReference type="InterPro" id="IPR005829">
    <property type="entry name" value="Sugar_transporter_CS"/>
</dbReference>
<feature type="transmembrane region" description="Helical" evidence="6">
    <location>
        <begin position="23"/>
        <end position="41"/>
    </location>
</feature>
<dbReference type="InterPro" id="IPR020846">
    <property type="entry name" value="MFS_dom"/>
</dbReference>
<dbReference type="InterPro" id="IPR005828">
    <property type="entry name" value="MFS_sugar_transport-like"/>
</dbReference>
<evidence type="ECO:0000256" key="6">
    <source>
        <dbReference type="SAM" id="Phobius"/>
    </source>
</evidence>
<organism evidence="8 9">
    <name type="scientific">Petromyzon marinus</name>
    <name type="common">Sea lamprey</name>
    <dbReference type="NCBI Taxonomy" id="7757"/>
    <lineage>
        <taxon>Eukaryota</taxon>
        <taxon>Metazoa</taxon>
        <taxon>Chordata</taxon>
        <taxon>Craniata</taxon>
        <taxon>Vertebrata</taxon>
        <taxon>Cyclostomata</taxon>
        <taxon>Hyperoartia</taxon>
        <taxon>Petromyzontiformes</taxon>
        <taxon>Petromyzontidae</taxon>
        <taxon>Petromyzon</taxon>
    </lineage>
</organism>
<keyword evidence="3 6" id="KW-1133">Transmembrane helix</keyword>
<dbReference type="PROSITE" id="PS00216">
    <property type="entry name" value="SUGAR_TRANSPORT_1"/>
    <property type="match status" value="1"/>
</dbReference>
<feature type="transmembrane region" description="Helical" evidence="6">
    <location>
        <begin position="169"/>
        <end position="187"/>
    </location>
</feature>
<reference evidence="9" key="1">
    <citation type="submission" date="2025-08" db="UniProtKB">
        <authorList>
            <consortium name="RefSeq"/>
        </authorList>
    </citation>
    <scope>IDENTIFICATION</scope>
    <source>
        <tissue evidence="9">Sperm</tissue>
    </source>
</reference>
<dbReference type="Proteomes" id="UP001318040">
    <property type="component" value="Chromosome 9"/>
</dbReference>
<evidence type="ECO:0000256" key="1">
    <source>
        <dbReference type="ARBA" id="ARBA00004141"/>
    </source>
</evidence>
<comment type="subcellular location">
    <subcellularLocation>
        <location evidence="1">Membrane</location>
        <topology evidence="1">Multi-pass membrane protein</topology>
    </subcellularLocation>
</comment>
<name>A0AAJ7SW33_PETMA</name>
<evidence type="ECO:0000256" key="2">
    <source>
        <dbReference type="ARBA" id="ARBA00022692"/>
    </source>
</evidence>
<keyword evidence="9" id="KW-0762">Sugar transport</keyword>
<feature type="transmembrane region" description="Helical" evidence="6">
    <location>
        <begin position="136"/>
        <end position="157"/>
    </location>
</feature>
<evidence type="ECO:0000313" key="9">
    <source>
        <dbReference type="RefSeq" id="XP_032806559.1"/>
    </source>
</evidence>
<dbReference type="PROSITE" id="PS00217">
    <property type="entry name" value="SUGAR_TRANSPORT_2"/>
    <property type="match status" value="1"/>
</dbReference>
<keyword evidence="8" id="KW-1185">Reference proteome</keyword>